<proteinExistence type="predicted"/>
<gene>
    <name evidence="1" type="ORF">Agabi119p4_11384</name>
</gene>
<protein>
    <recommendedName>
        <fullName evidence="3">F-box domain-containing protein</fullName>
    </recommendedName>
</protein>
<dbReference type="EMBL" id="JABXXO010000016">
    <property type="protein sequence ID" value="KAF7759689.1"/>
    <property type="molecule type" value="Genomic_DNA"/>
</dbReference>
<reference evidence="1 2" key="1">
    <citation type="journal article" name="Sci. Rep.">
        <title>Telomere-to-telomere assembled and centromere annotated genomes of the two main subspecies of the button mushroom Agaricus bisporus reveal especially polymorphic chromosome ends.</title>
        <authorList>
            <person name="Sonnenberg A.S.M."/>
            <person name="Sedaghat-Telgerd N."/>
            <person name="Lavrijssen B."/>
            <person name="Ohm R.A."/>
            <person name="Hendrickx P.M."/>
            <person name="Scholtmeijer K."/>
            <person name="Baars J.J.P."/>
            <person name="van Peer A."/>
        </authorList>
    </citation>
    <scope>NUCLEOTIDE SEQUENCE [LARGE SCALE GENOMIC DNA]</scope>
    <source>
        <strain evidence="1 2">H119_p4</strain>
    </source>
</reference>
<evidence type="ECO:0000313" key="2">
    <source>
        <dbReference type="Proteomes" id="UP000629468"/>
    </source>
</evidence>
<comment type="caution">
    <text evidence="1">The sequence shown here is derived from an EMBL/GenBank/DDBJ whole genome shotgun (WGS) entry which is preliminary data.</text>
</comment>
<evidence type="ECO:0008006" key="3">
    <source>
        <dbReference type="Google" id="ProtNLM"/>
    </source>
</evidence>
<evidence type="ECO:0000313" key="1">
    <source>
        <dbReference type="EMBL" id="KAF7759689.1"/>
    </source>
</evidence>
<accession>A0A8H7BUN1</accession>
<organism evidence="1 2">
    <name type="scientific">Agaricus bisporus var. burnettii</name>
    <dbReference type="NCBI Taxonomy" id="192524"/>
    <lineage>
        <taxon>Eukaryota</taxon>
        <taxon>Fungi</taxon>
        <taxon>Dikarya</taxon>
        <taxon>Basidiomycota</taxon>
        <taxon>Agaricomycotina</taxon>
        <taxon>Agaricomycetes</taxon>
        <taxon>Agaricomycetidae</taxon>
        <taxon>Agaricales</taxon>
        <taxon>Agaricineae</taxon>
        <taxon>Agaricaceae</taxon>
        <taxon>Agaricus</taxon>
    </lineage>
</organism>
<dbReference type="Proteomes" id="UP000629468">
    <property type="component" value="Unassembled WGS sequence"/>
</dbReference>
<name>A0A8H7BUN1_AGABI</name>
<sequence length="582" mass="66157">MSSRYSDHTKLRTNAALTKEAEAEVRRAMGRTLKKLGAVEMEIAGLQDRLVVLGQRKRDTKSFIEAHQRLLSPIRQLLPEILQEIFWQCLPVAHNSVLSAKEAPLVLGRVCSQWRRIAYSTPKLWCSLHIAIPPLTYSRAQAIFEAYEAWIARSGILPLSISISDAKQLEVSKDQFRSYFELITLHTRRWRSIYLQVPFSDKLDFLAEIDGDRFPLLEGFHVDRGYFGNLTMVDHLLSRKDGILSAPLLRVLSISRISLGTLDLPVQWSLLTGLNLSYANLQECFELLTLCLNLEMCTLYDVGRSHHSFSNSQSSNKSRPNIVLSKLQTLEIVGELRQDDTSWILLDNLATPALRCFVYRTFEGQDLSPTDLLLSIKVFRLFFQRLNQPLEELQLNVSSSMTTFSTELLSLVPSLKRLSLLYPSTFYGSPCGDCMLLGFIPSEHKSHHHSCSSDAQQIDDHEPNSPSSSTCLCPNLKVLNIDNVSISKHVLLEYLRSRLVDYEKYNVARLRRFNVSFILKPEDETMTAEEIAEIDGLCKEAGLLVKFEPSDHLTAPKEPPPSSFGEYFPSWSSTDTWNMCFD</sequence>
<dbReference type="AlphaFoldDB" id="A0A8H7BUN1"/>